<dbReference type="RefSeq" id="WP_161975690.1">
    <property type="nucleotide sequence ID" value="NZ_BIFR01000002.1"/>
</dbReference>
<dbReference type="InterPro" id="IPR011330">
    <property type="entry name" value="Glyco_hydro/deAcase_b/a-brl"/>
</dbReference>
<evidence type="ECO:0000256" key="2">
    <source>
        <dbReference type="ARBA" id="ARBA00022723"/>
    </source>
</evidence>
<keyword evidence="3" id="KW-0378">Hydrolase</keyword>
<accession>A0A402A6Y2</accession>
<dbReference type="PANTHER" id="PTHR31609">
    <property type="entry name" value="YDJC DEACETYLASE FAMILY MEMBER"/>
    <property type="match status" value="1"/>
</dbReference>
<proteinExistence type="predicted"/>
<dbReference type="InterPro" id="IPR006879">
    <property type="entry name" value="YdjC-like"/>
</dbReference>
<dbReference type="Proteomes" id="UP000287352">
    <property type="component" value="Unassembled WGS sequence"/>
</dbReference>
<evidence type="ECO:0000313" key="6">
    <source>
        <dbReference type="EMBL" id="GCE14786.1"/>
    </source>
</evidence>
<evidence type="ECO:0008006" key="8">
    <source>
        <dbReference type="Google" id="ProtNLM"/>
    </source>
</evidence>
<reference evidence="7" key="1">
    <citation type="submission" date="2018-12" db="EMBL/GenBank/DDBJ databases">
        <title>Tengunoibacter tsumagoiensis gen. nov., sp. nov., Dictyobacter kobayashii sp. nov., D. alpinus sp. nov., and D. joshuensis sp. nov. and description of Dictyobacteraceae fam. nov. within the order Ktedonobacterales isolated from Tengu-no-mugimeshi.</title>
        <authorList>
            <person name="Wang C.M."/>
            <person name="Zheng Y."/>
            <person name="Sakai Y."/>
            <person name="Toyoda A."/>
            <person name="Minakuchi Y."/>
            <person name="Abe K."/>
            <person name="Yokota A."/>
            <person name="Yabe S."/>
        </authorList>
    </citation>
    <scope>NUCLEOTIDE SEQUENCE [LARGE SCALE GENOMIC DNA]</scope>
    <source>
        <strain evidence="7">Uno3</strain>
    </source>
</reference>
<comment type="cofactor">
    <cofactor evidence="1">
        <name>Mg(2+)</name>
        <dbReference type="ChEBI" id="CHEBI:18420"/>
    </cofactor>
</comment>
<sequence length="254" mass="29078">MSEHASIRLVIRGDDLGTFQASNEAIFAAFTNGVLRNTSLMMPAPYVEQAAQQAKLHPELCLGLHVTLTSEWDQPRWGPVSPVESVPSLVDEQGYFFRTPMDLFQHGFKMEEVVREVRAQLELSRKLGLQLRYIDEHMGVGWIFQQTKEYRITDALRVLAQEEKLVLDSDLHLPGFYYSTVEDLPGYLQSLSAGTYLWVTHPMVDNEEARQITGDGLRAGEVARQRFWDYQALCDPRVAQLLREHEVVLVHYND</sequence>
<comment type="caution">
    <text evidence="6">The sequence shown here is derived from an EMBL/GenBank/DDBJ whole genome shotgun (WGS) entry which is preliminary data.</text>
</comment>
<organism evidence="6 7">
    <name type="scientific">Tengunoibacter tsumagoiensis</name>
    <dbReference type="NCBI Taxonomy" id="2014871"/>
    <lineage>
        <taxon>Bacteria</taxon>
        <taxon>Bacillati</taxon>
        <taxon>Chloroflexota</taxon>
        <taxon>Ktedonobacteria</taxon>
        <taxon>Ktedonobacterales</taxon>
        <taxon>Dictyobacteraceae</taxon>
        <taxon>Tengunoibacter</taxon>
    </lineage>
</organism>
<protein>
    <recommendedName>
        <fullName evidence="8">ChbG/HpnK family deacetylase</fullName>
    </recommendedName>
</protein>
<dbReference type="AlphaFoldDB" id="A0A402A6Y2"/>
<dbReference type="SUPFAM" id="SSF88713">
    <property type="entry name" value="Glycoside hydrolase/deacetylase"/>
    <property type="match status" value="1"/>
</dbReference>
<keyword evidence="2" id="KW-0479">Metal-binding</keyword>
<dbReference type="EMBL" id="BIFR01000002">
    <property type="protein sequence ID" value="GCE14786.1"/>
    <property type="molecule type" value="Genomic_DNA"/>
</dbReference>
<gene>
    <name evidence="6" type="ORF">KTT_46450</name>
</gene>
<dbReference type="GO" id="GO:0046872">
    <property type="term" value="F:metal ion binding"/>
    <property type="evidence" value="ECO:0007669"/>
    <property type="project" value="UniProtKB-KW"/>
</dbReference>
<keyword evidence="5" id="KW-0119">Carbohydrate metabolism</keyword>
<name>A0A402A6Y2_9CHLR</name>
<dbReference type="GO" id="GO:0016787">
    <property type="term" value="F:hydrolase activity"/>
    <property type="evidence" value="ECO:0007669"/>
    <property type="project" value="UniProtKB-KW"/>
</dbReference>
<evidence type="ECO:0000256" key="5">
    <source>
        <dbReference type="ARBA" id="ARBA00023277"/>
    </source>
</evidence>
<dbReference type="PANTHER" id="PTHR31609:SF1">
    <property type="entry name" value="CARBOHYDRATE DEACETYLASE"/>
    <property type="match status" value="1"/>
</dbReference>
<evidence type="ECO:0000256" key="1">
    <source>
        <dbReference type="ARBA" id="ARBA00001946"/>
    </source>
</evidence>
<dbReference type="Gene3D" id="3.20.20.370">
    <property type="entry name" value="Glycoside hydrolase/deacetylase"/>
    <property type="match status" value="1"/>
</dbReference>
<keyword evidence="4" id="KW-0460">Magnesium</keyword>
<evidence type="ECO:0000256" key="4">
    <source>
        <dbReference type="ARBA" id="ARBA00022842"/>
    </source>
</evidence>
<evidence type="ECO:0000313" key="7">
    <source>
        <dbReference type="Proteomes" id="UP000287352"/>
    </source>
</evidence>
<evidence type="ECO:0000256" key="3">
    <source>
        <dbReference type="ARBA" id="ARBA00022801"/>
    </source>
</evidence>
<dbReference type="GO" id="GO:0005975">
    <property type="term" value="P:carbohydrate metabolic process"/>
    <property type="evidence" value="ECO:0007669"/>
    <property type="project" value="InterPro"/>
</dbReference>
<dbReference type="Pfam" id="PF04794">
    <property type="entry name" value="YdjC"/>
    <property type="match status" value="1"/>
</dbReference>
<dbReference type="GO" id="GO:0019213">
    <property type="term" value="F:deacetylase activity"/>
    <property type="evidence" value="ECO:0007669"/>
    <property type="project" value="TreeGrafter"/>
</dbReference>
<keyword evidence="7" id="KW-1185">Reference proteome</keyword>